<accession>A0A8B8DMB0</accession>
<proteinExistence type="predicted"/>
<dbReference type="AlphaFoldDB" id="A0A8B8DMB0"/>
<dbReference type="PANTHER" id="PTHR32026:SF10">
    <property type="entry name" value="METHYLTRANSFERASE-LIKE PROTEIN 24-RELATED"/>
    <property type="match status" value="1"/>
</dbReference>
<dbReference type="Proteomes" id="UP000694844">
    <property type="component" value="Chromosome 4"/>
</dbReference>
<dbReference type="InterPro" id="IPR026913">
    <property type="entry name" value="METTL24"/>
</dbReference>
<keyword evidence="2" id="KW-1185">Reference proteome</keyword>
<dbReference type="InterPro" id="IPR025714">
    <property type="entry name" value="Methyltranfer_dom"/>
</dbReference>
<feature type="domain" description="Methyltransferase" evidence="1">
    <location>
        <begin position="46"/>
        <end position="249"/>
    </location>
</feature>
<dbReference type="RefSeq" id="XP_022329307.1">
    <property type="nucleotide sequence ID" value="XM_022473599.1"/>
</dbReference>
<gene>
    <name evidence="3" type="primary">LOC111128134</name>
</gene>
<sequence length="284" mass="33274">MGFFMRPRLDWMPTPKPTKFVPQIILKKNEELSFSSSLQLPKIEENFYKFLEQKDVICKQDKRLGFQHDGGYNVCFSPPFGLKKPCLVYSFGIGKDWNFDDAVSNIYGCRVLSFDPSLTELKNHNRSKLITFQKIGLGGKNGVNKKGWKMKTLRQHLKDEGHSQTAIDYLKFDVEYTEWKVLKNMLSDNSLDNVKQLGFEMHTPEFLGKFQNKNTPTHATVNDYIKMVDLLKGLEKKNFRKFNHRRNPFCEYKATYAEKIFYSCYELHYVNMNFVASNYTVKSN</sequence>
<dbReference type="KEGG" id="cvn:111128134"/>
<name>A0A8B8DMB0_CRAVI</name>
<evidence type="ECO:0000313" key="2">
    <source>
        <dbReference type="Proteomes" id="UP000694844"/>
    </source>
</evidence>
<evidence type="ECO:0000313" key="3">
    <source>
        <dbReference type="RefSeq" id="XP_022329307.1"/>
    </source>
</evidence>
<evidence type="ECO:0000259" key="1">
    <source>
        <dbReference type="Pfam" id="PF13383"/>
    </source>
</evidence>
<dbReference type="PANTHER" id="PTHR32026">
    <property type="entry name" value="METHYLTRANSFERASE-LIKE PROTEIN 24"/>
    <property type="match status" value="1"/>
</dbReference>
<protein>
    <submittedName>
        <fullName evidence="3">Methyltransferase-like protein 24</fullName>
    </submittedName>
</protein>
<dbReference type="OrthoDB" id="10006218at2759"/>
<dbReference type="GeneID" id="111128134"/>
<reference evidence="3" key="1">
    <citation type="submission" date="2025-08" db="UniProtKB">
        <authorList>
            <consortium name="RefSeq"/>
        </authorList>
    </citation>
    <scope>IDENTIFICATION</scope>
    <source>
        <tissue evidence="3">Whole sample</tissue>
    </source>
</reference>
<dbReference type="Pfam" id="PF13383">
    <property type="entry name" value="Methyltransf_22"/>
    <property type="match status" value="1"/>
</dbReference>
<organism evidence="2 3">
    <name type="scientific">Crassostrea virginica</name>
    <name type="common">Eastern oyster</name>
    <dbReference type="NCBI Taxonomy" id="6565"/>
    <lineage>
        <taxon>Eukaryota</taxon>
        <taxon>Metazoa</taxon>
        <taxon>Spiralia</taxon>
        <taxon>Lophotrochozoa</taxon>
        <taxon>Mollusca</taxon>
        <taxon>Bivalvia</taxon>
        <taxon>Autobranchia</taxon>
        <taxon>Pteriomorphia</taxon>
        <taxon>Ostreida</taxon>
        <taxon>Ostreoidea</taxon>
        <taxon>Ostreidae</taxon>
        <taxon>Crassostrea</taxon>
    </lineage>
</organism>